<evidence type="ECO:0000256" key="3">
    <source>
        <dbReference type="ARBA" id="ARBA00022475"/>
    </source>
</evidence>
<evidence type="ECO:0000256" key="10">
    <source>
        <dbReference type="ARBA" id="ARBA00023170"/>
    </source>
</evidence>
<evidence type="ECO:0000313" key="17">
    <source>
        <dbReference type="Ensembl" id="ENSPNAP00000016160.2"/>
    </source>
</evidence>
<evidence type="ECO:0000256" key="4">
    <source>
        <dbReference type="ARBA" id="ARBA00022692"/>
    </source>
</evidence>
<feature type="transmembrane region" description="Helical" evidence="15">
    <location>
        <begin position="283"/>
        <end position="301"/>
    </location>
</feature>
<dbReference type="CDD" id="cd15314">
    <property type="entry name" value="7tmA_TAAR1"/>
    <property type="match status" value="1"/>
</dbReference>
<dbReference type="PANTHER" id="PTHR24249">
    <property type="entry name" value="HISTAMINE RECEPTOR-RELATED G-PROTEIN COUPLED RECEPTOR"/>
    <property type="match status" value="1"/>
</dbReference>
<dbReference type="GO" id="GO:0001594">
    <property type="term" value="F:trace-amine receptor activity"/>
    <property type="evidence" value="ECO:0007669"/>
    <property type="project" value="InterPro"/>
</dbReference>
<dbReference type="Pfam" id="PF00001">
    <property type="entry name" value="7tm_1"/>
    <property type="match status" value="1"/>
</dbReference>
<dbReference type="OMA" id="GEFRYRT"/>
<feature type="transmembrane region" description="Helical" evidence="15">
    <location>
        <begin position="321"/>
        <end position="343"/>
    </location>
</feature>
<dbReference type="PANTHER" id="PTHR24249:SF415">
    <property type="entry name" value="TRACE AMINE-ASSOCIATED RECEPTOR 1"/>
    <property type="match status" value="1"/>
</dbReference>
<comment type="similarity">
    <text evidence="14">Belongs to the G-protein coupled receptor 1 family.</text>
</comment>
<keyword evidence="9" id="KW-1015">Disulfide bond</keyword>
<evidence type="ECO:0000256" key="13">
    <source>
        <dbReference type="ARBA" id="ARBA00039439"/>
    </source>
</evidence>
<evidence type="ECO:0000256" key="11">
    <source>
        <dbReference type="ARBA" id="ARBA00023180"/>
    </source>
</evidence>
<organism evidence="17 18">
    <name type="scientific">Pygocentrus nattereri</name>
    <name type="common">Red-bellied piranha</name>
    <dbReference type="NCBI Taxonomy" id="42514"/>
    <lineage>
        <taxon>Eukaryota</taxon>
        <taxon>Metazoa</taxon>
        <taxon>Chordata</taxon>
        <taxon>Craniata</taxon>
        <taxon>Vertebrata</taxon>
        <taxon>Euteleostomi</taxon>
        <taxon>Actinopterygii</taxon>
        <taxon>Neopterygii</taxon>
        <taxon>Teleostei</taxon>
        <taxon>Ostariophysi</taxon>
        <taxon>Characiformes</taxon>
        <taxon>Characoidei</taxon>
        <taxon>Pygocentrus</taxon>
    </lineage>
</organism>
<name>A0A3B4CXS2_PYGNA</name>
<dbReference type="OrthoDB" id="5959645at2759"/>
<evidence type="ECO:0000256" key="12">
    <source>
        <dbReference type="ARBA" id="ARBA00023224"/>
    </source>
</evidence>
<protein>
    <recommendedName>
        <fullName evidence="13">Trace amine-associated receptor 1</fullName>
    </recommendedName>
</protein>
<dbReference type="SMART" id="SM01381">
    <property type="entry name" value="7TM_GPCR_Srsx"/>
    <property type="match status" value="1"/>
</dbReference>
<evidence type="ECO:0000256" key="2">
    <source>
        <dbReference type="ARBA" id="ARBA00004651"/>
    </source>
</evidence>
<keyword evidence="12 14" id="KW-0807">Transducer</keyword>
<feature type="transmembrane region" description="Helical" evidence="15">
    <location>
        <begin position="57"/>
        <end position="82"/>
    </location>
</feature>
<evidence type="ECO:0000259" key="16">
    <source>
        <dbReference type="PROSITE" id="PS50262"/>
    </source>
</evidence>
<keyword evidence="18" id="KW-1185">Reference proteome</keyword>
<keyword evidence="8 15" id="KW-0472">Membrane</keyword>
<keyword evidence="10 14" id="KW-0675">Receptor</keyword>
<evidence type="ECO:0000256" key="9">
    <source>
        <dbReference type="ARBA" id="ARBA00023157"/>
    </source>
</evidence>
<dbReference type="PRINTS" id="PR01830">
    <property type="entry name" value="TRACEAMINER"/>
</dbReference>
<dbReference type="FunFam" id="1.20.1070.10:FF:000030">
    <property type="entry name" value="trace amine-associated receptor 1"/>
    <property type="match status" value="1"/>
</dbReference>
<dbReference type="InterPro" id="IPR009133">
    <property type="entry name" value="TAAR1"/>
</dbReference>
<keyword evidence="3" id="KW-1003">Cell membrane</keyword>
<evidence type="ECO:0000256" key="7">
    <source>
        <dbReference type="ARBA" id="ARBA00023040"/>
    </source>
</evidence>
<dbReference type="PRINTS" id="PR00237">
    <property type="entry name" value="GPCRRHODOPSN"/>
</dbReference>
<dbReference type="Proteomes" id="UP001501920">
    <property type="component" value="Chromosome 4"/>
</dbReference>
<dbReference type="GO" id="GO:0005789">
    <property type="term" value="C:endoplasmic reticulum membrane"/>
    <property type="evidence" value="ECO:0007669"/>
    <property type="project" value="UniProtKB-SubCell"/>
</dbReference>
<feature type="transmembrane region" description="Helical" evidence="15">
    <location>
        <begin position="94"/>
        <end position="111"/>
    </location>
</feature>
<comment type="subcellular location">
    <subcellularLocation>
        <location evidence="2">Cell membrane</location>
        <topology evidence="2">Multi-pass membrane protein</topology>
    </subcellularLocation>
    <subcellularLocation>
        <location evidence="1">Endoplasmic reticulum membrane</location>
        <topology evidence="1">Multi-pass membrane protein</topology>
    </subcellularLocation>
</comment>
<feature type="transmembrane region" description="Helical" evidence="15">
    <location>
        <begin position="229"/>
        <end position="248"/>
    </location>
</feature>
<keyword evidence="5" id="KW-0256">Endoplasmic reticulum</keyword>
<dbReference type="InterPro" id="IPR017452">
    <property type="entry name" value="GPCR_Rhodpsn_7TM"/>
</dbReference>
<feature type="transmembrane region" description="Helical" evidence="15">
    <location>
        <begin position="171"/>
        <end position="192"/>
    </location>
</feature>
<sequence length="367" mass="41378">MLRPLADQEIRKPAGRTIMDYLNISVFSVHDPSDTSFCYDSINGSCQRILRTLDVKIFMIFTMAVTVLVTVTGNLLVILSIAHFKQLHTPTNHLILSLAMCDLLLGIFVMPPSAVRSVHGCWYFADVTCKLHTGMDIMLSTASIFHLMCVSAERFCAVCSPLTYRSRVRSATVLCMVSASWIVSAVFAYTIVFSELNLKGAEDFYNSQIRCMGGCHVFFSRGSAVVTSMVSFFIPGLIMFGIYSRIYFVARGQARSIDFLTNQLRMASHRPGEFRYRTRKGTMTLAVVVGVFLICWTPFFLCNILDPFIDFSIPPALIDALVWFGYLNSALNPFIYAFLYPWFRKALHIIISGAVFNRNSCRIQLYS</sequence>
<dbReference type="PRINTS" id="PR01831">
    <property type="entry name" value="TRACEAMINE1R"/>
</dbReference>
<keyword evidence="4 14" id="KW-0812">Transmembrane</keyword>
<reference evidence="17 18" key="1">
    <citation type="submission" date="2020-10" db="EMBL/GenBank/DDBJ databases">
        <title>Pygocentrus nattereri (red-bellied piranha) genome, fPygNat1, primary haplotype.</title>
        <authorList>
            <person name="Myers G."/>
            <person name="Meyer A."/>
            <person name="Karagic N."/>
            <person name="Pippel M."/>
            <person name="Winkler S."/>
            <person name="Tracey A."/>
            <person name="Wood J."/>
            <person name="Formenti G."/>
            <person name="Howe K."/>
            <person name="Fedrigo O."/>
            <person name="Jarvis E.D."/>
        </authorList>
    </citation>
    <scope>NUCLEOTIDE SEQUENCE [LARGE SCALE GENOMIC DNA]</scope>
</reference>
<dbReference type="SUPFAM" id="SSF81321">
    <property type="entry name" value="Family A G protein-coupled receptor-like"/>
    <property type="match status" value="1"/>
</dbReference>
<proteinExistence type="inferred from homology"/>
<reference evidence="17" key="3">
    <citation type="submission" date="2025-09" db="UniProtKB">
        <authorList>
            <consortium name="Ensembl"/>
        </authorList>
    </citation>
    <scope>IDENTIFICATION</scope>
</reference>
<keyword evidence="7 14" id="KW-0297">G-protein coupled receptor</keyword>
<dbReference type="Ensembl" id="ENSPNAT00000024567.2">
    <property type="protein sequence ID" value="ENSPNAP00000016160.2"/>
    <property type="gene ID" value="ENSPNAG00000022272.2"/>
</dbReference>
<dbReference type="InterPro" id="IPR050569">
    <property type="entry name" value="TAAR"/>
</dbReference>
<dbReference type="InterPro" id="IPR009132">
    <property type="entry name" value="TAAR_fam"/>
</dbReference>
<dbReference type="PROSITE" id="PS00237">
    <property type="entry name" value="G_PROTEIN_RECEP_F1_1"/>
    <property type="match status" value="1"/>
</dbReference>
<evidence type="ECO:0000313" key="18">
    <source>
        <dbReference type="Proteomes" id="UP001501920"/>
    </source>
</evidence>
<feature type="transmembrane region" description="Helical" evidence="15">
    <location>
        <begin position="131"/>
        <end position="150"/>
    </location>
</feature>
<feature type="domain" description="G-protein coupled receptors family 1 profile" evidence="16">
    <location>
        <begin position="73"/>
        <end position="336"/>
    </location>
</feature>
<accession>A0A3B4CXS2</accession>
<dbReference type="InterPro" id="IPR000276">
    <property type="entry name" value="GPCR_Rhodpsn"/>
</dbReference>
<dbReference type="STRING" id="42514.ENSPNAP00000016160"/>
<evidence type="ECO:0000256" key="6">
    <source>
        <dbReference type="ARBA" id="ARBA00022989"/>
    </source>
</evidence>
<evidence type="ECO:0000256" key="15">
    <source>
        <dbReference type="SAM" id="Phobius"/>
    </source>
</evidence>
<dbReference type="Gene3D" id="1.20.1070.10">
    <property type="entry name" value="Rhodopsin 7-helix transmembrane proteins"/>
    <property type="match status" value="1"/>
</dbReference>
<keyword evidence="6 15" id="KW-1133">Transmembrane helix</keyword>
<evidence type="ECO:0000256" key="1">
    <source>
        <dbReference type="ARBA" id="ARBA00004477"/>
    </source>
</evidence>
<dbReference type="PROSITE" id="PS50262">
    <property type="entry name" value="G_PROTEIN_RECEP_F1_2"/>
    <property type="match status" value="1"/>
</dbReference>
<reference evidence="17" key="2">
    <citation type="submission" date="2025-08" db="UniProtKB">
        <authorList>
            <consortium name="Ensembl"/>
        </authorList>
    </citation>
    <scope>IDENTIFICATION</scope>
</reference>
<evidence type="ECO:0000256" key="8">
    <source>
        <dbReference type="ARBA" id="ARBA00023136"/>
    </source>
</evidence>
<dbReference type="AlphaFoldDB" id="A0A3B4CXS2"/>
<dbReference type="GO" id="GO:0005886">
    <property type="term" value="C:plasma membrane"/>
    <property type="evidence" value="ECO:0007669"/>
    <property type="project" value="UniProtKB-SubCell"/>
</dbReference>
<evidence type="ECO:0000256" key="14">
    <source>
        <dbReference type="RuleBase" id="RU000688"/>
    </source>
</evidence>
<dbReference type="GeneTree" id="ENSGT00950000182934"/>
<evidence type="ECO:0000256" key="5">
    <source>
        <dbReference type="ARBA" id="ARBA00022824"/>
    </source>
</evidence>
<keyword evidence="11" id="KW-0325">Glycoprotein</keyword>